<dbReference type="CDD" id="cd03820">
    <property type="entry name" value="GT4_AmsD-like"/>
    <property type="match status" value="1"/>
</dbReference>
<dbReference type="PANTHER" id="PTHR12526">
    <property type="entry name" value="GLYCOSYLTRANSFERASE"/>
    <property type="match status" value="1"/>
</dbReference>
<dbReference type="InterPro" id="IPR001296">
    <property type="entry name" value="Glyco_trans_1"/>
</dbReference>
<dbReference type="Pfam" id="PF00534">
    <property type="entry name" value="Glycos_transf_1"/>
    <property type="match status" value="1"/>
</dbReference>
<dbReference type="AlphaFoldDB" id="A0A3A1YPD8"/>
<sequence length="374" mass="40989">MNILFFVSSLNAGGAERVAVTLANVWAGQGHRVTLVPTYGKKSESFYELGPDVRVHWLIDTIVGSVLYRRARYAGKLLAVRKTIRREQPDVVVSFLTNVNVTVLAASIGLNVPVVVCERTNPSASRHSRGALHALRKILYPRASAICVQTSAAEAYFQARLGKNLPLFVIPNPLPDALGGGPRASLNADAMGRYRLVALGRLVPEKQFSHLIRVFAGLAKQFPDWDLWVYGEGPERTQLESLIQQFDLNQRIFLPGTTANPWDVLREGSLFAMTSRVEGFPNVLLEAMGCGLPCIAYDCPSGPSEIMEGGRAGVLVPLNDEQGYASALGALMANPGTRRQLGQLALQRVLQRFSRPVVLTQWSQMFSKVGVRHD</sequence>
<evidence type="ECO:0000259" key="1">
    <source>
        <dbReference type="Pfam" id="PF00534"/>
    </source>
</evidence>
<gene>
    <name evidence="3" type="ORF">CJP73_14300</name>
</gene>
<dbReference type="RefSeq" id="WP_119516898.1">
    <property type="nucleotide sequence ID" value="NZ_NQYH01000016.1"/>
</dbReference>
<evidence type="ECO:0000259" key="2">
    <source>
        <dbReference type="Pfam" id="PF13579"/>
    </source>
</evidence>
<dbReference type="InterPro" id="IPR028098">
    <property type="entry name" value="Glyco_trans_4-like_N"/>
</dbReference>
<organism evidence="3 4">
    <name type="scientific">Neopusillimonas maritima</name>
    <dbReference type="NCBI Taxonomy" id="2026239"/>
    <lineage>
        <taxon>Bacteria</taxon>
        <taxon>Pseudomonadati</taxon>
        <taxon>Pseudomonadota</taxon>
        <taxon>Betaproteobacteria</taxon>
        <taxon>Burkholderiales</taxon>
        <taxon>Alcaligenaceae</taxon>
        <taxon>Neopusillimonas</taxon>
    </lineage>
</organism>
<protein>
    <recommendedName>
        <fullName evidence="5">Glycosyl transferase</fullName>
    </recommendedName>
</protein>
<dbReference type="EMBL" id="NQYH01000016">
    <property type="protein sequence ID" value="RIY39411.1"/>
    <property type="molecule type" value="Genomic_DNA"/>
</dbReference>
<reference evidence="3 4" key="1">
    <citation type="submission" date="2017-08" db="EMBL/GenBank/DDBJ databases">
        <title>Pusillimonas indicus sp. nov., a member of the family Alcaligenaceae isolated from surface seawater.</title>
        <authorList>
            <person name="Li J."/>
        </authorList>
    </citation>
    <scope>NUCLEOTIDE SEQUENCE [LARGE SCALE GENOMIC DNA]</scope>
    <source>
        <strain evidence="3 4">L52-1-41</strain>
    </source>
</reference>
<name>A0A3A1YPD8_9BURK</name>
<evidence type="ECO:0008006" key="5">
    <source>
        <dbReference type="Google" id="ProtNLM"/>
    </source>
</evidence>
<dbReference type="Gene3D" id="3.40.50.2000">
    <property type="entry name" value="Glycogen Phosphorylase B"/>
    <property type="match status" value="2"/>
</dbReference>
<proteinExistence type="predicted"/>
<dbReference type="OrthoDB" id="570545at2"/>
<comment type="caution">
    <text evidence="3">The sequence shown here is derived from an EMBL/GenBank/DDBJ whole genome shotgun (WGS) entry which is preliminary data.</text>
</comment>
<dbReference type="Pfam" id="PF13579">
    <property type="entry name" value="Glyco_trans_4_4"/>
    <property type="match status" value="1"/>
</dbReference>
<dbReference type="Proteomes" id="UP000266206">
    <property type="component" value="Unassembled WGS sequence"/>
</dbReference>
<dbReference type="GO" id="GO:0016757">
    <property type="term" value="F:glycosyltransferase activity"/>
    <property type="evidence" value="ECO:0007669"/>
    <property type="project" value="InterPro"/>
</dbReference>
<accession>A0A3A1YPD8</accession>
<dbReference type="SUPFAM" id="SSF53756">
    <property type="entry name" value="UDP-Glycosyltransferase/glycogen phosphorylase"/>
    <property type="match status" value="1"/>
</dbReference>
<feature type="domain" description="Glycosyl transferase family 1" evidence="1">
    <location>
        <begin position="193"/>
        <end position="345"/>
    </location>
</feature>
<evidence type="ECO:0000313" key="3">
    <source>
        <dbReference type="EMBL" id="RIY39411.1"/>
    </source>
</evidence>
<evidence type="ECO:0000313" key="4">
    <source>
        <dbReference type="Proteomes" id="UP000266206"/>
    </source>
</evidence>
<feature type="domain" description="Glycosyltransferase subfamily 4-like N-terminal" evidence="2">
    <location>
        <begin position="13"/>
        <end position="172"/>
    </location>
</feature>